<reference evidence="8 9" key="1">
    <citation type="submission" date="2013-03" db="EMBL/GenBank/DDBJ databases">
        <title>The Genome Sequence of Phialophora europaea CBS 101466.</title>
        <authorList>
            <consortium name="The Broad Institute Genomics Platform"/>
            <person name="Cuomo C."/>
            <person name="de Hoog S."/>
            <person name="Gorbushina A."/>
            <person name="Walker B."/>
            <person name="Young S.K."/>
            <person name="Zeng Q."/>
            <person name="Gargeya S."/>
            <person name="Fitzgerald M."/>
            <person name="Haas B."/>
            <person name="Abouelleil A."/>
            <person name="Allen A.W."/>
            <person name="Alvarado L."/>
            <person name="Arachchi H.M."/>
            <person name="Berlin A.M."/>
            <person name="Chapman S.B."/>
            <person name="Gainer-Dewar J."/>
            <person name="Goldberg J."/>
            <person name="Griggs A."/>
            <person name="Gujja S."/>
            <person name="Hansen M."/>
            <person name="Howarth C."/>
            <person name="Imamovic A."/>
            <person name="Ireland A."/>
            <person name="Larimer J."/>
            <person name="McCowan C."/>
            <person name="Murphy C."/>
            <person name="Pearson M."/>
            <person name="Poon T.W."/>
            <person name="Priest M."/>
            <person name="Roberts A."/>
            <person name="Saif S."/>
            <person name="Shea T."/>
            <person name="Sisk P."/>
            <person name="Sykes S."/>
            <person name="Wortman J."/>
            <person name="Nusbaum C."/>
            <person name="Birren B."/>
        </authorList>
    </citation>
    <scope>NUCLEOTIDE SEQUENCE [LARGE SCALE GENOMIC DNA]</scope>
    <source>
        <strain evidence="8 9">CBS 101466</strain>
    </source>
</reference>
<keyword evidence="3 6" id="KW-1133">Transmembrane helix</keyword>
<gene>
    <name evidence="8" type="ORF">HMPREF1541_03586</name>
</gene>
<evidence type="ECO:0000256" key="4">
    <source>
        <dbReference type="ARBA" id="ARBA00023136"/>
    </source>
</evidence>
<dbReference type="GeneID" id="19970925"/>
<organism evidence="8 9">
    <name type="scientific">Cyphellophora europaea (strain CBS 101466)</name>
    <name type="common">Phialophora europaea</name>
    <dbReference type="NCBI Taxonomy" id="1220924"/>
    <lineage>
        <taxon>Eukaryota</taxon>
        <taxon>Fungi</taxon>
        <taxon>Dikarya</taxon>
        <taxon>Ascomycota</taxon>
        <taxon>Pezizomycotina</taxon>
        <taxon>Eurotiomycetes</taxon>
        <taxon>Chaetothyriomycetidae</taxon>
        <taxon>Chaetothyriales</taxon>
        <taxon>Cyphellophoraceae</taxon>
        <taxon>Cyphellophora</taxon>
    </lineage>
</organism>
<dbReference type="Proteomes" id="UP000030752">
    <property type="component" value="Unassembled WGS sequence"/>
</dbReference>
<feature type="compositionally biased region" description="Low complexity" evidence="5">
    <location>
        <begin position="9"/>
        <end position="20"/>
    </location>
</feature>
<dbReference type="VEuPathDB" id="FungiDB:HMPREF1541_03586"/>
<evidence type="ECO:0000256" key="2">
    <source>
        <dbReference type="ARBA" id="ARBA00022692"/>
    </source>
</evidence>
<dbReference type="GO" id="GO:0034993">
    <property type="term" value="C:meiotic nuclear membrane microtubule tethering complex"/>
    <property type="evidence" value="ECO:0007669"/>
    <property type="project" value="TreeGrafter"/>
</dbReference>
<dbReference type="GO" id="GO:0043495">
    <property type="term" value="F:protein-membrane adaptor activity"/>
    <property type="evidence" value="ECO:0007669"/>
    <property type="project" value="TreeGrafter"/>
</dbReference>
<dbReference type="RefSeq" id="XP_008716159.1">
    <property type="nucleotide sequence ID" value="XM_008717937.1"/>
</dbReference>
<dbReference type="PANTHER" id="PTHR12911">
    <property type="entry name" value="SAD1/UNC-84-LIKE PROTEIN-RELATED"/>
    <property type="match status" value="1"/>
</dbReference>
<dbReference type="EMBL" id="KB822719">
    <property type="protein sequence ID" value="ETN41650.1"/>
    <property type="molecule type" value="Genomic_DNA"/>
</dbReference>
<dbReference type="InParanoid" id="W2RZ94"/>
<keyword evidence="2 6" id="KW-0812">Transmembrane</keyword>
<feature type="compositionally biased region" description="Polar residues" evidence="5">
    <location>
        <begin position="180"/>
        <end position="201"/>
    </location>
</feature>
<sequence>MPPRKSMGRPRGATPARATRVSTGADVDTPPSRRTTRQATQKAASQSGETPSPNNPHLPDVQTRQSYAYGANAGPTLPDTLATENKYSIDAMAGHIEEVVDEEEPEPVEEPRDDDEEGSHRSQLSDIVEEENDDAHETSSQPSAFPSDIMDHSYNYERGVRRLRPTLVQPPAAPRRSPVKQISQTAQSARDTASRVTDTLSKRSGQAATQISGAVAAAFHWVADVVKGACESISKLPLSSLGAGLTAVLGVLLALGMLGSTVCFFYTRIGCSMIPTTGFGHNVHTGFHAICGDCQIPRTTIDLTNITSDDIHKVSSTLSNINKQIQDLERRLSYRIDSKYGTLESDLVLLKQQQTALSNHLADHVDQQSGPSSGNVASPLIPKINFFAPSNGAVVDPTRSTPTKEKQPSFFMRALKRGLGMTKYQAHPPSTAVIAWHDVGDCWCAAKTVPGQDFIRLAIDTKEMIYPTELVIEHFPASGNLDRGSTPRKIELWADFSHFSDEEWKQLQLVDMQEGNVLGGQYARLGNMKYDATGRTSHIQSGILNVNQYGLVHYAKGFVLRVTGNYGGENVCLYRVRLHGQPLAAPLAGAADEWYDQQGYEAEDG</sequence>
<dbReference type="Pfam" id="PF07738">
    <property type="entry name" value="Sad1_UNC"/>
    <property type="match status" value="1"/>
</dbReference>
<dbReference type="HOGENOM" id="CLU_451277_0_0_1"/>
<keyword evidence="4 6" id="KW-0472">Membrane</keyword>
<feature type="compositionally biased region" description="Polar residues" evidence="5">
    <location>
        <begin position="37"/>
        <end position="52"/>
    </location>
</feature>
<evidence type="ECO:0000313" key="8">
    <source>
        <dbReference type="EMBL" id="ETN41650.1"/>
    </source>
</evidence>
<protein>
    <recommendedName>
        <fullName evidence="7">SUN domain-containing protein</fullName>
    </recommendedName>
</protein>
<name>W2RZ94_CYPE1</name>
<dbReference type="STRING" id="1220924.W2RZ94"/>
<dbReference type="eggNOG" id="ENOG502SU65">
    <property type="taxonomic scope" value="Eukaryota"/>
</dbReference>
<evidence type="ECO:0000256" key="3">
    <source>
        <dbReference type="ARBA" id="ARBA00022989"/>
    </source>
</evidence>
<comment type="subcellular location">
    <subcellularLocation>
        <location evidence="1">Membrane</location>
    </subcellularLocation>
</comment>
<accession>W2RZ94</accession>
<evidence type="ECO:0000259" key="7">
    <source>
        <dbReference type="PROSITE" id="PS51469"/>
    </source>
</evidence>
<feature type="region of interest" description="Disordered" evidence="5">
    <location>
        <begin position="166"/>
        <end position="201"/>
    </location>
</feature>
<evidence type="ECO:0000256" key="1">
    <source>
        <dbReference type="ARBA" id="ARBA00004370"/>
    </source>
</evidence>
<feature type="compositionally biased region" description="Acidic residues" evidence="5">
    <location>
        <begin position="99"/>
        <end position="117"/>
    </location>
</feature>
<keyword evidence="9" id="KW-1185">Reference proteome</keyword>
<dbReference type="PANTHER" id="PTHR12911:SF8">
    <property type="entry name" value="KLAROID PROTEIN-RELATED"/>
    <property type="match status" value="1"/>
</dbReference>
<evidence type="ECO:0000256" key="5">
    <source>
        <dbReference type="SAM" id="MobiDB-lite"/>
    </source>
</evidence>
<feature type="domain" description="SUN" evidence="7">
    <location>
        <begin position="392"/>
        <end position="583"/>
    </location>
</feature>
<feature type="transmembrane region" description="Helical" evidence="6">
    <location>
        <begin position="241"/>
        <end position="267"/>
    </location>
</feature>
<feature type="region of interest" description="Disordered" evidence="5">
    <location>
        <begin position="1"/>
        <end position="150"/>
    </location>
</feature>
<dbReference type="OrthoDB" id="342281at2759"/>
<evidence type="ECO:0000256" key="6">
    <source>
        <dbReference type="SAM" id="Phobius"/>
    </source>
</evidence>
<dbReference type="Gene3D" id="2.60.120.260">
    <property type="entry name" value="Galactose-binding domain-like"/>
    <property type="match status" value="1"/>
</dbReference>
<dbReference type="InterPro" id="IPR012919">
    <property type="entry name" value="SUN_dom"/>
</dbReference>
<evidence type="ECO:0000313" key="9">
    <source>
        <dbReference type="Proteomes" id="UP000030752"/>
    </source>
</evidence>
<proteinExistence type="predicted"/>
<dbReference type="InterPro" id="IPR045119">
    <property type="entry name" value="SUN1-5"/>
</dbReference>
<dbReference type="PROSITE" id="PS51469">
    <property type="entry name" value="SUN"/>
    <property type="match status" value="1"/>
</dbReference>
<dbReference type="AlphaFoldDB" id="W2RZ94"/>